<keyword evidence="6" id="KW-1185">Reference proteome</keyword>
<name>A0ABN8J5R4_9NEOP</name>
<evidence type="ECO:0000313" key="5">
    <source>
        <dbReference type="EMBL" id="CAH2074715.1"/>
    </source>
</evidence>
<dbReference type="InterPro" id="IPR029061">
    <property type="entry name" value="THDP-binding"/>
</dbReference>
<keyword evidence="4" id="KW-0786">Thiamine pyrophosphate</keyword>
<reference evidence="5" key="1">
    <citation type="submission" date="2022-03" db="EMBL/GenBank/DDBJ databases">
        <authorList>
            <person name="Martin H S."/>
        </authorList>
    </citation>
    <scope>NUCLEOTIDE SEQUENCE</scope>
</reference>
<accession>A0ABN8J5R4</accession>
<sequence>MPVINAFHIVQSARLLRLYRPTLKGHFTCRLGSSKAESFLCGSNANFLEAQYVDWTKKGAVDSARGHLLAKTDPLNLTIAAHWMTKAQNLELDDKGLEFKFVARELGTVLSDKHMDMEFELTDRTSIGGEETKLPLREIKRRLEKAYCGPIGVEYMHVHDIDGIQFIRERMETPGVMDMSVEHKKIIMRRLTKAVFIEKYFATKWPAEKRFGLEGGESLIVMLEEIVDTSTKLGVESIVMAMPHRGRLNVLVNVCRKQLTDIFAHFRPMEPKEVGSGDIKYHLGTHIHRFIRRTNRYIKVSMSCNPSHLEVVTPVVVGKARAEQHWTGDKNGDKVVTIFAFA</sequence>
<evidence type="ECO:0000256" key="2">
    <source>
        <dbReference type="ARBA" id="ARBA00006936"/>
    </source>
</evidence>
<keyword evidence="3" id="KW-0560">Oxidoreductase</keyword>
<dbReference type="Gene3D" id="3.40.50.970">
    <property type="match status" value="1"/>
</dbReference>
<comment type="cofactor">
    <cofactor evidence="1">
        <name>thiamine diphosphate</name>
        <dbReference type="ChEBI" id="CHEBI:58937"/>
    </cofactor>
</comment>
<dbReference type="SUPFAM" id="SSF52518">
    <property type="entry name" value="Thiamin diphosphate-binding fold (THDP-binding)"/>
    <property type="match status" value="1"/>
</dbReference>
<organism evidence="5 6">
    <name type="scientific">Iphiclides podalirius</name>
    <name type="common">scarce swallowtail</name>
    <dbReference type="NCBI Taxonomy" id="110791"/>
    <lineage>
        <taxon>Eukaryota</taxon>
        <taxon>Metazoa</taxon>
        <taxon>Ecdysozoa</taxon>
        <taxon>Arthropoda</taxon>
        <taxon>Hexapoda</taxon>
        <taxon>Insecta</taxon>
        <taxon>Pterygota</taxon>
        <taxon>Neoptera</taxon>
        <taxon>Endopterygota</taxon>
        <taxon>Lepidoptera</taxon>
        <taxon>Glossata</taxon>
        <taxon>Ditrysia</taxon>
        <taxon>Papilionoidea</taxon>
        <taxon>Papilionidae</taxon>
        <taxon>Papilioninae</taxon>
        <taxon>Iphiclides</taxon>
    </lineage>
</organism>
<dbReference type="PANTHER" id="PTHR23152">
    <property type="entry name" value="2-OXOGLUTARATE DEHYDROGENASE"/>
    <property type="match status" value="1"/>
</dbReference>
<protein>
    <recommendedName>
        <fullName evidence="7">Dehydrogenase E1 component domain-containing protein</fullName>
    </recommendedName>
</protein>
<dbReference type="InterPro" id="IPR011603">
    <property type="entry name" value="2oxoglutarate_DH_E1"/>
</dbReference>
<evidence type="ECO:0000256" key="1">
    <source>
        <dbReference type="ARBA" id="ARBA00001964"/>
    </source>
</evidence>
<evidence type="ECO:0000256" key="3">
    <source>
        <dbReference type="ARBA" id="ARBA00023002"/>
    </source>
</evidence>
<evidence type="ECO:0000256" key="4">
    <source>
        <dbReference type="ARBA" id="ARBA00023052"/>
    </source>
</evidence>
<dbReference type="PANTHER" id="PTHR23152:SF4">
    <property type="entry name" value="2-OXOADIPATE DEHYDROGENASE COMPLEX COMPONENT E1"/>
    <property type="match status" value="1"/>
</dbReference>
<comment type="similarity">
    <text evidence="2">Belongs to the alpha-ketoglutarate dehydrogenase family.</text>
</comment>
<evidence type="ECO:0000313" key="6">
    <source>
        <dbReference type="Proteomes" id="UP000837857"/>
    </source>
</evidence>
<feature type="non-terminal residue" evidence="5">
    <location>
        <position position="342"/>
    </location>
</feature>
<dbReference type="Proteomes" id="UP000837857">
    <property type="component" value="Chromosome 7"/>
</dbReference>
<dbReference type="EMBL" id="OW152819">
    <property type="protein sequence ID" value="CAH2074715.1"/>
    <property type="molecule type" value="Genomic_DNA"/>
</dbReference>
<dbReference type="Gene3D" id="1.10.287.1150">
    <property type="entry name" value="TPP helical domain"/>
    <property type="match status" value="1"/>
</dbReference>
<proteinExistence type="inferred from homology"/>
<gene>
    <name evidence="5" type="ORF">IPOD504_LOCUS16204</name>
</gene>
<evidence type="ECO:0008006" key="7">
    <source>
        <dbReference type="Google" id="ProtNLM"/>
    </source>
</evidence>